<dbReference type="AlphaFoldDB" id="A0A081LDD6"/>
<sequence length="67" mass="7148">MKKLACFILAGAVLFSVGYSSQSRGMTGTNVKLEEVKRDLASRGMTGSSVKLEDLKYKVASRGMTGS</sequence>
<dbReference type="EMBL" id="JOTP01000004">
    <property type="protein sequence ID" value="KEP27262.1"/>
    <property type="molecule type" value="Genomic_DNA"/>
</dbReference>
<keyword evidence="2" id="KW-1185">Reference proteome</keyword>
<organism evidence="1 2">
    <name type="scientific">Bacillus zhangzhouensis</name>
    <dbReference type="NCBI Taxonomy" id="1178540"/>
    <lineage>
        <taxon>Bacteria</taxon>
        <taxon>Bacillati</taxon>
        <taxon>Bacillota</taxon>
        <taxon>Bacilli</taxon>
        <taxon>Bacillales</taxon>
        <taxon>Bacillaceae</taxon>
        <taxon>Bacillus</taxon>
    </lineage>
</organism>
<comment type="caution">
    <text evidence="1">The sequence shown here is derived from an EMBL/GenBank/DDBJ whole genome shotgun (WGS) entry which is preliminary data.</text>
</comment>
<name>A0A081LDD6_9BACI</name>
<dbReference type="RefSeq" id="WP_034318764.1">
    <property type="nucleotide sequence ID" value="NZ_JOTP01000004.1"/>
</dbReference>
<evidence type="ECO:0000313" key="2">
    <source>
        <dbReference type="Proteomes" id="UP000028091"/>
    </source>
</evidence>
<evidence type="ECO:0000313" key="1">
    <source>
        <dbReference type="EMBL" id="KEP27262.1"/>
    </source>
</evidence>
<reference evidence="1 2" key="1">
    <citation type="submission" date="2012-09" db="EMBL/GenBank/DDBJ databases">
        <title>Genome Sequence of Bacillus sp. DW5-4.</title>
        <authorList>
            <person name="Lai Q."/>
            <person name="Liu Y."/>
            <person name="Shao Z."/>
        </authorList>
    </citation>
    <scope>NUCLEOTIDE SEQUENCE [LARGE SCALE GENOMIC DNA]</scope>
    <source>
        <strain evidence="1 2">DW5-4</strain>
    </source>
</reference>
<accession>A0A081LDD6</accession>
<proteinExistence type="predicted"/>
<gene>
    <name evidence="1" type="ORF">BA70_13075</name>
</gene>
<dbReference type="Proteomes" id="UP000028091">
    <property type="component" value="Unassembled WGS sequence"/>
</dbReference>
<protein>
    <submittedName>
        <fullName evidence="1">Uncharacterized protein</fullName>
    </submittedName>
</protein>